<dbReference type="Proteomes" id="UP000051717">
    <property type="component" value="Unassembled WGS sequence"/>
</dbReference>
<gene>
    <name evidence="1" type="ORF">AMJ82_07275</name>
</gene>
<name>A0A0S8G731_UNCT6</name>
<accession>A0A0S8G731</accession>
<proteinExistence type="predicted"/>
<evidence type="ECO:0000313" key="1">
    <source>
        <dbReference type="EMBL" id="KPK68799.1"/>
    </source>
</evidence>
<feature type="non-terminal residue" evidence="1">
    <location>
        <position position="1"/>
    </location>
</feature>
<protein>
    <submittedName>
        <fullName evidence="1">Uncharacterized protein</fullName>
    </submittedName>
</protein>
<dbReference type="EMBL" id="LJUI01000059">
    <property type="protein sequence ID" value="KPK68799.1"/>
    <property type="molecule type" value="Genomic_DNA"/>
</dbReference>
<sequence length="59" mass="6560">TVGVLGPDQYTLPANTTVQQLFIHDVPLAAPSGYYEYRTRIGVPPSTLYDGDQFTFRVL</sequence>
<dbReference type="AlphaFoldDB" id="A0A0S8G731"/>
<reference evidence="1 2" key="1">
    <citation type="journal article" date="2015" name="Microbiome">
        <title>Genomic resolution of linkages in carbon, nitrogen, and sulfur cycling among widespread estuary sediment bacteria.</title>
        <authorList>
            <person name="Baker B.J."/>
            <person name="Lazar C.S."/>
            <person name="Teske A.P."/>
            <person name="Dick G.J."/>
        </authorList>
    </citation>
    <scope>NUCLEOTIDE SEQUENCE [LARGE SCALE GENOMIC DNA]</scope>
    <source>
        <strain evidence="1">SM23_40</strain>
    </source>
</reference>
<evidence type="ECO:0000313" key="2">
    <source>
        <dbReference type="Proteomes" id="UP000051717"/>
    </source>
</evidence>
<organism evidence="1 2">
    <name type="scientific">candidate division TA06 bacterium SM23_40</name>
    <dbReference type="NCBI Taxonomy" id="1703774"/>
    <lineage>
        <taxon>Bacteria</taxon>
        <taxon>Bacteria division TA06</taxon>
    </lineage>
</organism>
<comment type="caution">
    <text evidence="1">The sequence shown here is derived from an EMBL/GenBank/DDBJ whole genome shotgun (WGS) entry which is preliminary data.</text>
</comment>